<evidence type="ECO:0000259" key="4">
    <source>
        <dbReference type="PROSITE" id="PS51063"/>
    </source>
</evidence>
<dbReference type="InterPro" id="IPR018490">
    <property type="entry name" value="cNMP-bd_dom_sf"/>
</dbReference>
<dbReference type="PROSITE" id="PS51063">
    <property type="entry name" value="HTH_CRP_2"/>
    <property type="match status" value="1"/>
</dbReference>
<feature type="domain" description="HTH crp-type" evidence="4">
    <location>
        <begin position="150"/>
        <end position="223"/>
    </location>
</feature>
<dbReference type="SMART" id="SM00419">
    <property type="entry name" value="HTH_CRP"/>
    <property type="match status" value="1"/>
</dbReference>
<evidence type="ECO:0000256" key="1">
    <source>
        <dbReference type="ARBA" id="ARBA00023015"/>
    </source>
</evidence>
<dbReference type="EMBL" id="JANFYT010000010">
    <property type="protein sequence ID" value="MCQ4813979.1"/>
    <property type="molecule type" value="Genomic_DNA"/>
</dbReference>
<dbReference type="InterPro" id="IPR014710">
    <property type="entry name" value="RmlC-like_jellyroll"/>
</dbReference>
<dbReference type="Proteomes" id="UP001205919">
    <property type="component" value="Unassembled WGS sequence"/>
</dbReference>
<dbReference type="InterPro" id="IPR036390">
    <property type="entry name" value="WH_DNA-bd_sf"/>
</dbReference>
<dbReference type="SUPFAM" id="SSF51206">
    <property type="entry name" value="cAMP-binding domain-like"/>
    <property type="match status" value="1"/>
</dbReference>
<dbReference type="InterPro" id="IPR012318">
    <property type="entry name" value="HTH_CRP"/>
</dbReference>
<gene>
    <name evidence="5" type="ORF">NE630_05990</name>
</gene>
<protein>
    <submittedName>
        <fullName evidence="5">Crp/Fnr family transcriptional regulator</fullName>
    </submittedName>
</protein>
<dbReference type="GeneID" id="95756066"/>
<dbReference type="Gene3D" id="2.60.120.10">
    <property type="entry name" value="Jelly Rolls"/>
    <property type="match status" value="1"/>
</dbReference>
<keyword evidence="1" id="KW-0805">Transcription regulation</keyword>
<comment type="caution">
    <text evidence="5">The sequence shown here is derived from an EMBL/GenBank/DDBJ whole genome shotgun (WGS) entry which is preliminary data.</text>
</comment>
<name>A0AAW5K4B8_9BACT</name>
<evidence type="ECO:0000313" key="5">
    <source>
        <dbReference type="EMBL" id="MCQ4813979.1"/>
    </source>
</evidence>
<dbReference type="RefSeq" id="WP_198006165.1">
    <property type="nucleotide sequence ID" value="NZ_CABKQM010000008.1"/>
</dbReference>
<keyword evidence="2" id="KW-0238">DNA-binding</keyword>
<sequence length="233" mass="27064">MEDDKKIDRTCDDQIRHLYYLPQGIARLEELGEVIRVGRDYELNRVDEVPEYCYLVKEGRVICYELTFGGEQRIYSFMEPNSVFLEECMLVDKPSPVLFKTMVPSTLVRIHKCALKHAFKHDIDIVMDICKSMAGKFLSAMGQIRCGQQKSAEWKICRLLQIFMEHYGTGYDGKILIAEKLSQQTIADMLGMNRVTVSKKFKELRDISLLEQINCYLCVRSAEALQKHMELMK</sequence>
<accession>A0AAW5K4B8</accession>
<dbReference type="Pfam" id="PF13545">
    <property type="entry name" value="HTH_Crp_2"/>
    <property type="match status" value="1"/>
</dbReference>
<dbReference type="GO" id="GO:0006355">
    <property type="term" value="P:regulation of DNA-templated transcription"/>
    <property type="evidence" value="ECO:0007669"/>
    <property type="project" value="InterPro"/>
</dbReference>
<organism evidence="5 6">
    <name type="scientific">Cloacibacillus evryensis</name>
    <dbReference type="NCBI Taxonomy" id="508460"/>
    <lineage>
        <taxon>Bacteria</taxon>
        <taxon>Thermotogati</taxon>
        <taxon>Synergistota</taxon>
        <taxon>Synergistia</taxon>
        <taxon>Synergistales</taxon>
        <taxon>Synergistaceae</taxon>
        <taxon>Cloacibacillus</taxon>
    </lineage>
</organism>
<keyword evidence="3" id="KW-0804">Transcription</keyword>
<proteinExistence type="predicted"/>
<dbReference type="AlphaFoldDB" id="A0AAW5K4B8"/>
<evidence type="ECO:0000256" key="3">
    <source>
        <dbReference type="ARBA" id="ARBA00023163"/>
    </source>
</evidence>
<dbReference type="GO" id="GO:0003677">
    <property type="term" value="F:DNA binding"/>
    <property type="evidence" value="ECO:0007669"/>
    <property type="project" value="UniProtKB-KW"/>
</dbReference>
<dbReference type="SUPFAM" id="SSF46785">
    <property type="entry name" value="Winged helix' DNA-binding domain"/>
    <property type="match status" value="1"/>
</dbReference>
<keyword evidence="6" id="KW-1185">Reference proteome</keyword>
<reference evidence="5 6" key="1">
    <citation type="submission" date="2022-06" db="EMBL/GenBank/DDBJ databases">
        <title>Isolation of gut microbiota from human fecal samples.</title>
        <authorList>
            <person name="Pamer E.G."/>
            <person name="Barat B."/>
            <person name="Waligurski E."/>
            <person name="Medina S."/>
            <person name="Paddock L."/>
            <person name="Mostad J."/>
        </authorList>
    </citation>
    <scope>NUCLEOTIDE SEQUENCE [LARGE SCALE GENOMIC DNA]</scope>
    <source>
        <strain evidence="5 6">DFI.9.90</strain>
    </source>
</reference>
<evidence type="ECO:0000256" key="2">
    <source>
        <dbReference type="ARBA" id="ARBA00023125"/>
    </source>
</evidence>
<evidence type="ECO:0000313" key="6">
    <source>
        <dbReference type="Proteomes" id="UP001205919"/>
    </source>
</evidence>